<dbReference type="GO" id="GO:0005576">
    <property type="term" value="C:extracellular region"/>
    <property type="evidence" value="ECO:0007669"/>
    <property type="project" value="UniProtKB-SubCell"/>
</dbReference>
<organism evidence="9 10">
    <name type="scientific">Dovyalis caffra</name>
    <dbReference type="NCBI Taxonomy" id="77055"/>
    <lineage>
        <taxon>Eukaryota</taxon>
        <taxon>Viridiplantae</taxon>
        <taxon>Streptophyta</taxon>
        <taxon>Embryophyta</taxon>
        <taxon>Tracheophyta</taxon>
        <taxon>Spermatophyta</taxon>
        <taxon>Magnoliopsida</taxon>
        <taxon>eudicotyledons</taxon>
        <taxon>Gunneridae</taxon>
        <taxon>Pentapetalae</taxon>
        <taxon>rosids</taxon>
        <taxon>fabids</taxon>
        <taxon>Malpighiales</taxon>
        <taxon>Salicaceae</taxon>
        <taxon>Flacourtieae</taxon>
        <taxon>Dovyalis</taxon>
    </lineage>
</organism>
<evidence type="ECO:0000256" key="2">
    <source>
        <dbReference type="ARBA" id="ARBA00008668"/>
    </source>
</evidence>
<evidence type="ECO:0000256" key="8">
    <source>
        <dbReference type="SAM" id="SignalP"/>
    </source>
</evidence>
<keyword evidence="10" id="KW-1185">Reference proteome</keyword>
<dbReference type="Proteomes" id="UP001314170">
    <property type="component" value="Unassembled WGS sequence"/>
</dbReference>
<evidence type="ECO:0000256" key="5">
    <source>
        <dbReference type="ARBA" id="ARBA00022801"/>
    </source>
</evidence>
<keyword evidence="7" id="KW-0443">Lipid metabolism</keyword>
<keyword evidence="4 8" id="KW-0732">Signal</keyword>
<dbReference type="InterPro" id="IPR036514">
    <property type="entry name" value="SGNH_hydro_sf"/>
</dbReference>
<dbReference type="InterPro" id="IPR051238">
    <property type="entry name" value="GDSL_esterase/lipase"/>
</dbReference>
<protein>
    <submittedName>
        <fullName evidence="9">Uncharacterized protein</fullName>
    </submittedName>
</protein>
<proteinExistence type="inferred from homology"/>
<evidence type="ECO:0000256" key="7">
    <source>
        <dbReference type="ARBA" id="ARBA00023098"/>
    </source>
</evidence>
<dbReference type="GO" id="GO:0016788">
    <property type="term" value="F:hydrolase activity, acting on ester bonds"/>
    <property type="evidence" value="ECO:0007669"/>
    <property type="project" value="InterPro"/>
</dbReference>
<evidence type="ECO:0000256" key="1">
    <source>
        <dbReference type="ARBA" id="ARBA00004613"/>
    </source>
</evidence>
<comment type="caution">
    <text evidence="9">The sequence shown here is derived from an EMBL/GenBank/DDBJ whole genome shotgun (WGS) entry which is preliminary data.</text>
</comment>
<comment type="similarity">
    <text evidence="2">Belongs to the 'GDSL' lipolytic enzyme family.</text>
</comment>
<gene>
    <name evidence="9" type="ORF">DCAF_LOCUS23067</name>
</gene>
<evidence type="ECO:0000256" key="3">
    <source>
        <dbReference type="ARBA" id="ARBA00022525"/>
    </source>
</evidence>
<accession>A0AAV1SG11</accession>
<evidence type="ECO:0000313" key="10">
    <source>
        <dbReference type="Proteomes" id="UP001314170"/>
    </source>
</evidence>
<dbReference type="Pfam" id="PF00657">
    <property type="entry name" value="Lipase_GDSL"/>
    <property type="match status" value="1"/>
</dbReference>
<evidence type="ECO:0000313" key="9">
    <source>
        <dbReference type="EMBL" id="CAK7350339.1"/>
    </source>
</evidence>
<evidence type="ECO:0000256" key="4">
    <source>
        <dbReference type="ARBA" id="ARBA00022729"/>
    </source>
</evidence>
<evidence type="ECO:0000256" key="6">
    <source>
        <dbReference type="ARBA" id="ARBA00022963"/>
    </source>
</evidence>
<dbReference type="PANTHER" id="PTHR45650:SF9">
    <property type="entry name" value="SGNH HYDROLASE-TYPE ESTERASE DOMAIN-CONTAINING PROTEIN"/>
    <property type="match status" value="1"/>
</dbReference>
<sequence length="192" mass="21403">MASIMKLYLLILLLLVVSKLKHDVDGKSEVPCFFIFGDSMVDSGNNNYLKTKAKVNYQPYGIDFPDGPTGRFSNGRTVADVLGDLLGFKSFIKSFPTANGSQILKGVNYASGYAGIRNETGKHMHYNTSHHYTPKQYADVLVEEYAQHMKNNGCCGFLISRNLALFWDSFHPSEFLNLIIGMIAYGVLKTIL</sequence>
<comment type="subcellular location">
    <subcellularLocation>
        <location evidence="1">Secreted</location>
    </subcellularLocation>
</comment>
<dbReference type="PANTHER" id="PTHR45650">
    <property type="entry name" value="GDSL-LIKE LIPASE/ACYLHYDROLASE-RELATED"/>
    <property type="match status" value="1"/>
</dbReference>
<feature type="chain" id="PRO_5043852885" evidence="8">
    <location>
        <begin position="27"/>
        <end position="192"/>
    </location>
</feature>
<feature type="signal peptide" evidence="8">
    <location>
        <begin position="1"/>
        <end position="26"/>
    </location>
</feature>
<reference evidence="9 10" key="1">
    <citation type="submission" date="2024-01" db="EMBL/GenBank/DDBJ databases">
        <authorList>
            <person name="Waweru B."/>
        </authorList>
    </citation>
    <scope>NUCLEOTIDE SEQUENCE [LARGE SCALE GENOMIC DNA]</scope>
</reference>
<dbReference type="EMBL" id="CAWUPB010001184">
    <property type="protein sequence ID" value="CAK7350339.1"/>
    <property type="molecule type" value="Genomic_DNA"/>
</dbReference>
<dbReference type="GO" id="GO:0016042">
    <property type="term" value="P:lipid catabolic process"/>
    <property type="evidence" value="ECO:0007669"/>
    <property type="project" value="UniProtKB-KW"/>
</dbReference>
<keyword evidence="6" id="KW-0442">Lipid degradation</keyword>
<keyword evidence="3" id="KW-0964">Secreted</keyword>
<name>A0AAV1SG11_9ROSI</name>
<dbReference type="Gene3D" id="3.40.50.1110">
    <property type="entry name" value="SGNH hydrolase"/>
    <property type="match status" value="1"/>
</dbReference>
<dbReference type="InterPro" id="IPR001087">
    <property type="entry name" value="GDSL"/>
</dbReference>
<dbReference type="AlphaFoldDB" id="A0AAV1SG11"/>
<keyword evidence="5" id="KW-0378">Hydrolase</keyword>